<dbReference type="GO" id="GO:0005506">
    <property type="term" value="F:iron ion binding"/>
    <property type="evidence" value="ECO:0007669"/>
    <property type="project" value="UniProtKB-UniRule"/>
</dbReference>
<proteinExistence type="inferred from homology"/>
<evidence type="ECO:0000256" key="3">
    <source>
        <dbReference type="ARBA" id="ARBA00022982"/>
    </source>
</evidence>
<evidence type="ECO:0000313" key="8">
    <source>
        <dbReference type="EMBL" id="OKH27688.1"/>
    </source>
</evidence>
<comment type="similarity">
    <text evidence="5">Belongs to the rubredoxin family.</text>
</comment>
<dbReference type="STRING" id="247279.NIES1031_07145"/>
<dbReference type="RefSeq" id="WP_015188881.1">
    <property type="nucleotide sequence ID" value="NZ_CAWMVK010000039.1"/>
</dbReference>
<sequence>MSESVVESQGLDRYECRVCGYVYEPTKGDSKEEVPAGTPFTELASSWRCPVCGARTSQFENIGPTGKASGFESNLGYGIGVNKLTPAQKNLLIFGGLALGFLLFMSLYGLK</sequence>
<keyword evidence="6" id="KW-0812">Transmembrane</keyword>
<feature type="transmembrane region" description="Helical" evidence="6">
    <location>
        <begin position="91"/>
        <end position="110"/>
    </location>
</feature>
<dbReference type="OrthoDB" id="9802447at2"/>
<keyword evidence="3 5" id="KW-0249">Electron transport</keyword>
<gene>
    <name evidence="8" type="ORF">NIES1031_07145</name>
</gene>
<dbReference type="CDD" id="cd00730">
    <property type="entry name" value="rubredoxin"/>
    <property type="match status" value="1"/>
</dbReference>
<evidence type="ECO:0000259" key="7">
    <source>
        <dbReference type="PROSITE" id="PS50903"/>
    </source>
</evidence>
<keyword evidence="6" id="KW-0472">Membrane</keyword>
<dbReference type="InterPro" id="IPR024934">
    <property type="entry name" value="Rubredoxin-like_dom"/>
</dbReference>
<keyword evidence="4 5" id="KW-0408">Iron</keyword>
<dbReference type="PROSITE" id="PS50903">
    <property type="entry name" value="RUBREDOXIN_LIKE"/>
    <property type="match status" value="1"/>
</dbReference>
<dbReference type="InterPro" id="IPR018527">
    <property type="entry name" value="Rubredoxin_Fe_BS"/>
</dbReference>
<keyword evidence="6" id="KW-1133">Transmembrane helix</keyword>
<feature type="domain" description="Rubredoxin-like" evidence="7">
    <location>
        <begin position="11"/>
        <end position="62"/>
    </location>
</feature>
<evidence type="ECO:0000256" key="5">
    <source>
        <dbReference type="RuleBase" id="RU003820"/>
    </source>
</evidence>
<evidence type="ECO:0000313" key="9">
    <source>
        <dbReference type="Proteomes" id="UP000185984"/>
    </source>
</evidence>
<evidence type="ECO:0000256" key="4">
    <source>
        <dbReference type="ARBA" id="ARBA00023004"/>
    </source>
</evidence>
<dbReference type="Proteomes" id="UP000185984">
    <property type="component" value="Unassembled WGS sequence"/>
</dbReference>
<comment type="caution">
    <text evidence="8">The sequence shown here is derived from an EMBL/GenBank/DDBJ whole genome shotgun (WGS) entry which is preliminary data.</text>
</comment>
<protein>
    <recommendedName>
        <fullName evidence="5">Rubredoxin</fullName>
    </recommendedName>
</protein>
<dbReference type="InterPro" id="IPR024935">
    <property type="entry name" value="Rubredoxin_dom"/>
</dbReference>
<dbReference type="PRINTS" id="PR00163">
    <property type="entry name" value="RUBREDOXIN"/>
</dbReference>
<keyword evidence="9" id="KW-1185">Reference proteome</keyword>
<dbReference type="SUPFAM" id="SSF57802">
    <property type="entry name" value="Rubredoxin-like"/>
    <property type="match status" value="1"/>
</dbReference>
<evidence type="ECO:0000256" key="6">
    <source>
        <dbReference type="SAM" id="Phobius"/>
    </source>
</evidence>
<dbReference type="GO" id="GO:0043448">
    <property type="term" value="P:alkane catabolic process"/>
    <property type="evidence" value="ECO:0007669"/>
    <property type="project" value="TreeGrafter"/>
</dbReference>
<comment type="cofactor">
    <cofactor evidence="5">
        <name>Fe(3+)</name>
        <dbReference type="ChEBI" id="CHEBI:29034"/>
    </cofactor>
</comment>
<dbReference type="Pfam" id="PF00301">
    <property type="entry name" value="Rubredoxin"/>
    <property type="match status" value="1"/>
</dbReference>
<dbReference type="FunFam" id="2.20.28.10:FF:000001">
    <property type="entry name" value="Rubredoxin"/>
    <property type="match status" value="1"/>
</dbReference>
<dbReference type="PANTHER" id="PTHR47627">
    <property type="entry name" value="RUBREDOXIN"/>
    <property type="match status" value="1"/>
</dbReference>
<dbReference type="AlphaFoldDB" id="A0A1U7HVQ5"/>
<keyword evidence="2 5" id="KW-0479">Metal-binding</keyword>
<accession>A0A1U7HVQ5</accession>
<keyword evidence="1" id="KW-0813">Transport</keyword>
<dbReference type="EMBL" id="MRCC01000005">
    <property type="protein sequence ID" value="OKH27688.1"/>
    <property type="molecule type" value="Genomic_DNA"/>
</dbReference>
<dbReference type="Gene3D" id="2.20.28.10">
    <property type="match status" value="1"/>
</dbReference>
<organism evidence="8 9">
    <name type="scientific">Chroogloeocystis siderophila 5.2 s.c.1</name>
    <dbReference type="NCBI Taxonomy" id="247279"/>
    <lineage>
        <taxon>Bacteria</taxon>
        <taxon>Bacillati</taxon>
        <taxon>Cyanobacteriota</taxon>
        <taxon>Cyanophyceae</taxon>
        <taxon>Oscillatoriophycideae</taxon>
        <taxon>Chroococcales</taxon>
        <taxon>Chroococcaceae</taxon>
        <taxon>Chroogloeocystis</taxon>
    </lineage>
</organism>
<dbReference type="PANTHER" id="PTHR47627:SF1">
    <property type="entry name" value="RUBREDOXIN-1-RELATED"/>
    <property type="match status" value="1"/>
</dbReference>
<evidence type="ECO:0000256" key="1">
    <source>
        <dbReference type="ARBA" id="ARBA00022448"/>
    </source>
</evidence>
<dbReference type="GO" id="GO:0009055">
    <property type="term" value="F:electron transfer activity"/>
    <property type="evidence" value="ECO:0007669"/>
    <property type="project" value="TreeGrafter"/>
</dbReference>
<evidence type="ECO:0000256" key="2">
    <source>
        <dbReference type="ARBA" id="ARBA00022723"/>
    </source>
</evidence>
<reference evidence="8 9" key="1">
    <citation type="submission" date="2016-11" db="EMBL/GenBank/DDBJ databases">
        <title>Draft Genome Sequences of Nine Cyanobacterial Strains from Diverse Habitats.</title>
        <authorList>
            <person name="Zhu T."/>
            <person name="Hou S."/>
            <person name="Lu X."/>
            <person name="Hess W.R."/>
        </authorList>
    </citation>
    <scope>NUCLEOTIDE SEQUENCE [LARGE SCALE GENOMIC DNA]</scope>
    <source>
        <strain evidence="8 9">5.2 s.c.1</strain>
    </source>
</reference>
<dbReference type="PROSITE" id="PS00202">
    <property type="entry name" value="RUBREDOXIN"/>
    <property type="match status" value="1"/>
</dbReference>
<dbReference type="InterPro" id="IPR050526">
    <property type="entry name" value="Rubredoxin_ET"/>
</dbReference>
<name>A0A1U7HVQ5_9CHRO</name>